<evidence type="ECO:0000313" key="3">
    <source>
        <dbReference type="Proteomes" id="UP000276133"/>
    </source>
</evidence>
<evidence type="ECO:0000256" key="1">
    <source>
        <dbReference type="SAM" id="SignalP"/>
    </source>
</evidence>
<proteinExistence type="predicted"/>
<accession>A0A3M7R410</accession>
<organism evidence="2 3">
    <name type="scientific">Brachionus plicatilis</name>
    <name type="common">Marine rotifer</name>
    <name type="synonym">Brachionus muelleri</name>
    <dbReference type="NCBI Taxonomy" id="10195"/>
    <lineage>
        <taxon>Eukaryota</taxon>
        <taxon>Metazoa</taxon>
        <taxon>Spiralia</taxon>
        <taxon>Gnathifera</taxon>
        <taxon>Rotifera</taxon>
        <taxon>Eurotatoria</taxon>
        <taxon>Monogononta</taxon>
        <taxon>Pseudotrocha</taxon>
        <taxon>Ploima</taxon>
        <taxon>Brachionidae</taxon>
        <taxon>Brachionus</taxon>
    </lineage>
</organism>
<comment type="caution">
    <text evidence="2">The sequence shown here is derived from an EMBL/GenBank/DDBJ whole genome shotgun (WGS) entry which is preliminary data.</text>
</comment>
<name>A0A3M7R410_BRAPC</name>
<dbReference type="EMBL" id="REGN01004264">
    <property type="protein sequence ID" value="RNA18320.1"/>
    <property type="molecule type" value="Genomic_DNA"/>
</dbReference>
<evidence type="ECO:0000313" key="2">
    <source>
        <dbReference type="EMBL" id="RNA18320.1"/>
    </source>
</evidence>
<keyword evidence="1" id="KW-0732">Signal</keyword>
<feature type="signal peptide" evidence="1">
    <location>
        <begin position="1"/>
        <end position="16"/>
    </location>
</feature>
<sequence length="202" mass="23715">MCLFLTCSISWSLVLSASMLNRHLCQQHRFRFGSVSSWWLVRLDAEEDSFRLRLEASSRREVLRVIRLFEFRLSLLALFEYWLRFLVFSSSDEQMDMMDGDWWQVWLESMQDLFDAEPMSSEISESDVMEGVGEPLIESRTSSLIEAEVDSCTELFDSELAVMPDELMRRYLALRKTNNLFLLQDIKTQKVLKKEVVGKSKV</sequence>
<dbReference type="Proteomes" id="UP000276133">
    <property type="component" value="Unassembled WGS sequence"/>
</dbReference>
<feature type="chain" id="PRO_5018167338" evidence="1">
    <location>
        <begin position="17"/>
        <end position="202"/>
    </location>
</feature>
<reference evidence="2 3" key="1">
    <citation type="journal article" date="2018" name="Sci. Rep.">
        <title>Genomic signatures of local adaptation to the degree of environmental predictability in rotifers.</title>
        <authorList>
            <person name="Franch-Gras L."/>
            <person name="Hahn C."/>
            <person name="Garcia-Roger E.M."/>
            <person name="Carmona M.J."/>
            <person name="Serra M."/>
            <person name="Gomez A."/>
        </authorList>
    </citation>
    <scope>NUCLEOTIDE SEQUENCE [LARGE SCALE GENOMIC DNA]</scope>
    <source>
        <strain evidence="2">HYR1</strain>
    </source>
</reference>
<gene>
    <name evidence="2" type="ORF">BpHYR1_039041</name>
</gene>
<dbReference type="AlphaFoldDB" id="A0A3M7R410"/>
<keyword evidence="3" id="KW-1185">Reference proteome</keyword>
<protein>
    <submittedName>
        <fullName evidence="2">Uncharacterized protein</fullName>
    </submittedName>
</protein>